<dbReference type="AlphaFoldDB" id="L8H2S0"/>
<gene>
    <name evidence="2" type="ORF">ACA1_269740</name>
</gene>
<feature type="compositionally biased region" description="Basic residues" evidence="1">
    <location>
        <begin position="275"/>
        <end position="286"/>
    </location>
</feature>
<dbReference type="EMBL" id="KB007933">
    <property type="protein sequence ID" value="ELR19532.1"/>
    <property type="molecule type" value="Genomic_DNA"/>
</dbReference>
<evidence type="ECO:0000313" key="3">
    <source>
        <dbReference type="Proteomes" id="UP000011083"/>
    </source>
</evidence>
<accession>L8H2S0</accession>
<dbReference type="GeneID" id="14920317"/>
<evidence type="ECO:0008006" key="4">
    <source>
        <dbReference type="Google" id="ProtNLM"/>
    </source>
</evidence>
<proteinExistence type="predicted"/>
<feature type="region of interest" description="Disordered" evidence="1">
    <location>
        <begin position="275"/>
        <end position="294"/>
    </location>
</feature>
<dbReference type="RefSeq" id="XP_004341618.1">
    <property type="nucleotide sequence ID" value="XM_004341570.1"/>
</dbReference>
<evidence type="ECO:0000256" key="1">
    <source>
        <dbReference type="SAM" id="MobiDB-lite"/>
    </source>
</evidence>
<dbReference type="OrthoDB" id="17929at2759"/>
<dbReference type="Gene3D" id="3.40.1190.20">
    <property type="match status" value="1"/>
</dbReference>
<dbReference type="Proteomes" id="UP000011083">
    <property type="component" value="Unassembled WGS sequence"/>
</dbReference>
<sequence>MEGSNSHKEGHDSFDLLFVGNFVQDIIHTIDPEDHSIREAHKLGGSVTYGPLAVATLGRGCRVRVVCRVGQAAAADPFLTSLRTAGTVDLSGVEWMEGADTSYLLKYDKSGHRTLSLREKGYPVPQDLVLKHVGRPDAILFVPVAGEFDETLVVAVAKDLRHKGCRPIIAIDIQGYLRAFEGDRVCTREAEEMVGKLDRVGRYLTFLKAEYGEAQAILGLDLSPAECANGSFLATKALGVTFVPTYKPERVRDETGCGDTYLACTISELLHLRRSQHHQQQHRKTPLHSSEGALHTVDDEWGLEEIGRRIERGEVQGKESSRKSVTAYTPPPSVRRRQSLDG</sequence>
<evidence type="ECO:0000313" key="2">
    <source>
        <dbReference type="EMBL" id="ELR19532.1"/>
    </source>
</evidence>
<dbReference type="SUPFAM" id="SSF53613">
    <property type="entry name" value="Ribokinase-like"/>
    <property type="match status" value="1"/>
</dbReference>
<reference evidence="2 3" key="1">
    <citation type="journal article" date="2013" name="Genome Biol.">
        <title>Genome of Acanthamoeba castellanii highlights extensive lateral gene transfer and early evolution of tyrosine kinase signaling.</title>
        <authorList>
            <person name="Clarke M."/>
            <person name="Lohan A.J."/>
            <person name="Liu B."/>
            <person name="Lagkouvardos I."/>
            <person name="Roy S."/>
            <person name="Zafar N."/>
            <person name="Bertelli C."/>
            <person name="Schilde C."/>
            <person name="Kianianmomeni A."/>
            <person name="Burglin T.R."/>
            <person name="Frech C."/>
            <person name="Turcotte B."/>
            <person name="Kopec K.O."/>
            <person name="Synnott J.M."/>
            <person name="Choo C."/>
            <person name="Paponov I."/>
            <person name="Finkler A."/>
            <person name="Soon Heng Tan C."/>
            <person name="Hutchins A.P."/>
            <person name="Weinmeier T."/>
            <person name="Rattei T."/>
            <person name="Chu J.S."/>
            <person name="Gimenez G."/>
            <person name="Irimia M."/>
            <person name="Rigden D.J."/>
            <person name="Fitzpatrick D.A."/>
            <person name="Lorenzo-Morales J."/>
            <person name="Bateman A."/>
            <person name="Chiu C.H."/>
            <person name="Tang P."/>
            <person name="Hegemann P."/>
            <person name="Fromm H."/>
            <person name="Raoult D."/>
            <person name="Greub G."/>
            <person name="Miranda-Saavedra D."/>
            <person name="Chen N."/>
            <person name="Nash P."/>
            <person name="Ginger M.L."/>
            <person name="Horn M."/>
            <person name="Schaap P."/>
            <person name="Caler L."/>
            <person name="Loftus B."/>
        </authorList>
    </citation>
    <scope>NUCLEOTIDE SEQUENCE [LARGE SCALE GENOMIC DNA]</scope>
    <source>
        <strain evidence="2 3">Neff</strain>
    </source>
</reference>
<feature type="region of interest" description="Disordered" evidence="1">
    <location>
        <begin position="308"/>
        <end position="342"/>
    </location>
</feature>
<name>L8H2S0_ACACF</name>
<keyword evidence="3" id="KW-1185">Reference proteome</keyword>
<dbReference type="VEuPathDB" id="AmoebaDB:ACA1_269740"/>
<organism evidence="2 3">
    <name type="scientific">Acanthamoeba castellanii (strain ATCC 30010 / Neff)</name>
    <dbReference type="NCBI Taxonomy" id="1257118"/>
    <lineage>
        <taxon>Eukaryota</taxon>
        <taxon>Amoebozoa</taxon>
        <taxon>Discosea</taxon>
        <taxon>Longamoebia</taxon>
        <taxon>Centramoebida</taxon>
        <taxon>Acanthamoebidae</taxon>
        <taxon>Acanthamoeba</taxon>
    </lineage>
</organism>
<dbReference type="KEGG" id="acan:ACA1_269740"/>
<protein>
    <recommendedName>
        <fullName evidence="4">Carbohydrate kinase PfkB domain-containing protein</fullName>
    </recommendedName>
</protein>
<dbReference type="InterPro" id="IPR029056">
    <property type="entry name" value="Ribokinase-like"/>
</dbReference>
<feature type="compositionally biased region" description="Basic and acidic residues" evidence="1">
    <location>
        <begin position="308"/>
        <end position="322"/>
    </location>
</feature>